<dbReference type="Proteomes" id="UP000294506">
    <property type="component" value="Unassembled WGS sequence"/>
</dbReference>
<sequence>MTLTSRRHAHARLSAGCLGLAMLIVGCGSPDPGPEEPEEPSNAIPQPEIEGDDSVRLPLAMVSPDGQAQAAPLGGNGTLEDEQAPGSPVEETSEGAVAQEIEIARTAPFGCDDTVSVVRSVPMVTEDPATAALEFLIDDQLSSHGSPAFLNPLAASEDLSVDSVEVEGDLVRVALSGEPVSEGECQSWQILTQIETTARVATGASSSEVTVDAEPLAELFGLPADREPLEIVEITR</sequence>
<dbReference type="AlphaFoldDB" id="A0A4R7G7C0"/>
<dbReference type="EMBL" id="SOAN01000001">
    <property type="protein sequence ID" value="TDS87472.1"/>
    <property type="molecule type" value="Genomic_DNA"/>
</dbReference>
<comment type="caution">
    <text evidence="2">The sequence shown here is derived from an EMBL/GenBank/DDBJ whole genome shotgun (WGS) entry which is preliminary data.</text>
</comment>
<evidence type="ECO:0000256" key="1">
    <source>
        <dbReference type="SAM" id="MobiDB-lite"/>
    </source>
</evidence>
<reference evidence="2 3" key="1">
    <citation type="submission" date="2019-03" db="EMBL/GenBank/DDBJ databases">
        <title>Genomic Encyclopedia of Type Strains, Phase III (KMG-III): the genomes of soil and plant-associated and newly described type strains.</title>
        <authorList>
            <person name="Whitman W."/>
        </authorList>
    </citation>
    <scope>NUCLEOTIDE SEQUENCE [LARGE SCALE GENOMIC DNA]</scope>
    <source>
        <strain evidence="2 3">DSM 27373</strain>
    </source>
</reference>
<protein>
    <submittedName>
        <fullName evidence="2">Uncharacterized protein</fullName>
    </submittedName>
</protein>
<gene>
    <name evidence="2" type="ORF">EV640_101256</name>
</gene>
<feature type="region of interest" description="Disordered" evidence="1">
    <location>
        <begin position="28"/>
        <end position="95"/>
    </location>
</feature>
<name>A0A4R7G7C0_9MICC</name>
<dbReference type="RefSeq" id="WP_051500967.1">
    <property type="nucleotide sequence ID" value="NZ_SOAN01000001.1"/>
</dbReference>
<proteinExistence type="predicted"/>
<keyword evidence="3" id="KW-1185">Reference proteome</keyword>
<accession>A0A4R7G7C0</accession>
<evidence type="ECO:0000313" key="3">
    <source>
        <dbReference type="Proteomes" id="UP000294506"/>
    </source>
</evidence>
<dbReference type="PROSITE" id="PS51257">
    <property type="entry name" value="PROKAR_LIPOPROTEIN"/>
    <property type="match status" value="1"/>
</dbReference>
<organism evidence="2 3">
    <name type="scientific">Nesterenkonia aurantiaca</name>
    <dbReference type="NCBI Taxonomy" id="1436010"/>
    <lineage>
        <taxon>Bacteria</taxon>
        <taxon>Bacillati</taxon>
        <taxon>Actinomycetota</taxon>
        <taxon>Actinomycetes</taxon>
        <taxon>Micrococcales</taxon>
        <taxon>Micrococcaceae</taxon>
        <taxon>Nesterenkonia</taxon>
    </lineage>
</organism>
<evidence type="ECO:0000313" key="2">
    <source>
        <dbReference type="EMBL" id="TDS87472.1"/>
    </source>
</evidence>